<evidence type="ECO:0000256" key="1">
    <source>
        <dbReference type="SAM" id="MobiDB-lite"/>
    </source>
</evidence>
<evidence type="ECO:0000313" key="2">
    <source>
        <dbReference type="EMBL" id="KAK2857507.1"/>
    </source>
</evidence>
<comment type="caution">
    <text evidence="2">The sequence shown here is derived from an EMBL/GenBank/DDBJ whole genome shotgun (WGS) entry which is preliminary data.</text>
</comment>
<evidence type="ECO:0000313" key="3">
    <source>
        <dbReference type="Proteomes" id="UP001187315"/>
    </source>
</evidence>
<reference evidence="2" key="1">
    <citation type="submission" date="2023-08" db="EMBL/GenBank/DDBJ databases">
        <title>Pelteobagrus vachellii genome.</title>
        <authorList>
            <person name="Liu H."/>
        </authorList>
    </citation>
    <scope>NUCLEOTIDE SEQUENCE</scope>
    <source>
        <strain evidence="2">PRFRI_2022a</strain>
        <tissue evidence="2">Muscle</tissue>
    </source>
</reference>
<dbReference type="Proteomes" id="UP001187315">
    <property type="component" value="Unassembled WGS sequence"/>
</dbReference>
<gene>
    <name evidence="2" type="ORF">Q7C36_005426</name>
</gene>
<feature type="compositionally biased region" description="Basic residues" evidence="1">
    <location>
        <begin position="42"/>
        <end position="53"/>
    </location>
</feature>
<organism evidence="2 3">
    <name type="scientific">Tachysurus vachellii</name>
    <name type="common">Darkbarbel catfish</name>
    <name type="synonym">Pelteobagrus vachellii</name>
    <dbReference type="NCBI Taxonomy" id="175792"/>
    <lineage>
        <taxon>Eukaryota</taxon>
        <taxon>Metazoa</taxon>
        <taxon>Chordata</taxon>
        <taxon>Craniata</taxon>
        <taxon>Vertebrata</taxon>
        <taxon>Euteleostomi</taxon>
        <taxon>Actinopterygii</taxon>
        <taxon>Neopterygii</taxon>
        <taxon>Teleostei</taxon>
        <taxon>Ostariophysi</taxon>
        <taxon>Siluriformes</taxon>
        <taxon>Bagridae</taxon>
        <taxon>Tachysurus</taxon>
    </lineage>
</organism>
<name>A0AA88NQL4_TACVA</name>
<sequence length="84" mass="9732">MKLAAGTGRRGEWREDFILTASHAGVTGSGTEDQDEGDRFKRTTNSRRRRKDVGRHSVTFPRLWETLMEEPMIDMNIKVHVRDM</sequence>
<dbReference type="EMBL" id="JAVHJS010000005">
    <property type="protein sequence ID" value="KAK2857507.1"/>
    <property type="molecule type" value="Genomic_DNA"/>
</dbReference>
<proteinExistence type="predicted"/>
<dbReference type="AlphaFoldDB" id="A0AA88NQL4"/>
<protein>
    <submittedName>
        <fullName evidence="2">Uncharacterized protein</fullName>
    </submittedName>
</protein>
<feature type="region of interest" description="Disordered" evidence="1">
    <location>
        <begin position="21"/>
        <end position="55"/>
    </location>
</feature>
<accession>A0AA88NQL4</accession>
<keyword evidence="3" id="KW-1185">Reference proteome</keyword>